<dbReference type="SUPFAM" id="SSF102588">
    <property type="entry name" value="LmbE-like"/>
    <property type="match status" value="1"/>
</dbReference>
<dbReference type="KEGG" id="ole:K0B96_16495"/>
<proteinExistence type="predicted"/>
<protein>
    <submittedName>
        <fullName evidence="1">PIG-L family deacetylase</fullName>
    </submittedName>
</protein>
<dbReference type="Pfam" id="PF02585">
    <property type="entry name" value="PIG-L"/>
    <property type="match status" value="1"/>
</dbReference>
<accession>A0A8F9TVL4</accession>
<reference evidence="1" key="1">
    <citation type="submission" date="2021-08" db="EMBL/GenBank/DDBJ databases">
        <title>Genome of a novel bacterium of the phylum Verrucomicrobia, Oleiharenicola sp. KSB-15.</title>
        <authorList>
            <person name="Chung J.-H."/>
            <person name="Ahn J.-H."/>
            <person name="Yoon Y."/>
            <person name="Kim D.-Y."/>
            <person name="An S.-H."/>
            <person name="Park I."/>
            <person name="Yeon J."/>
        </authorList>
    </citation>
    <scope>NUCLEOTIDE SEQUENCE</scope>
    <source>
        <strain evidence="1">KSB-15</strain>
    </source>
</reference>
<dbReference type="RefSeq" id="WP_220162021.1">
    <property type="nucleotide sequence ID" value="NZ_CP080507.1"/>
</dbReference>
<evidence type="ECO:0000313" key="2">
    <source>
        <dbReference type="Proteomes" id="UP000825051"/>
    </source>
</evidence>
<dbReference type="Proteomes" id="UP000825051">
    <property type="component" value="Chromosome"/>
</dbReference>
<gene>
    <name evidence="1" type="ORF">K0B96_16495</name>
</gene>
<organism evidence="1 2">
    <name type="scientific">Horticoccus luteus</name>
    <dbReference type="NCBI Taxonomy" id="2862869"/>
    <lineage>
        <taxon>Bacteria</taxon>
        <taxon>Pseudomonadati</taxon>
        <taxon>Verrucomicrobiota</taxon>
        <taxon>Opitutia</taxon>
        <taxon>Opitutales</taxon>
        <taxon>Opitutaceae</taxon>
        <taxon>Horticoccus</taxon>
    </lineage>
</organism>
<keyword evidence="2" id="KW-1185">Reference proteome</keyword>
<dbReference type="AlphaFoldDB" id="A0A8F9TVL4"/>
<dbReference type="EMBL" id="CP080507">
    <property type="protein sequence ID" value="QYM78882.1"/>
    <property type="molecule type" value="Genomic_DNA"/>
</dbReference>
<sequence length="283" mass="30803">MKLSHPQADIFVPEAGLSPEAALARTTHLAVVAHQDDIEIMAYHGIAECFGRTDKWFSGVVVTDGAGSPRTGLYADYTDADMLDVRRREQRKAAYVGEYSIQLQLAHPSAVVKQPGNAAVQADLTAIFAAANAEVVYLHQPADKHDTHIAVLAQCLQALRALPPGQRPQRVLGCEVWRDLDWMIDADKQVLDVGAYPNVAASVVGVFDSQISGGKRYDLATAGRRLAHATYHTSHATDKFAGITWAIDLTPLVNDPSLSLADFTVAFIDRFKQDVVARVTRFA</sequence>
<dbReference type="InterPro" id="IPR003737">
    <property type="entry name" value="GlcNAc_PI_deacetylase-related"/>
</dbReference>
<evidence type="ECO:0000313" key="1">
    <source>
        <dbReference type="EMBL" id="QYM78882.1"/>
    </source>
</evidence>
<dbReference type="InterPro" id="IPR024078">
    <property type="entry name" value="LmbE-like_dom_sf"/>
</dbReference>
<dbReference type="Gene3D" id="3.40.50.10320">
    <property type="entry name" value="LmbE-like"/>
    <property type="match status" value="1"/>
</dbReference>
<name>A0A8F9TVL4_9BACT</name>